<dbReference type="UniPathway" id="UPA00059">
    <property type="reaction ID" value="UER00104"/>
</dbReference>
<dbReference type="HOGENOM" id="CLU_060552_2_0_11"/>
<keyword evidence="6 10" id="KW-0460">Magnesium</keyword>
<evidence type="ECO:0000256" key="7">
    <source>
        <dbReference type="ARBA" id="ARBA00023211"/>
    </source>
</evidence>
<evidence type="ECO:0000259" key="12">
    <source>
        <dbReference type="PROSITE" id="PS51462"/>
    </source>
</evidence>
<comment type="similarity">
    <text evidence="2 10">Belongs to the IPP isomerase type 1 family.</text>
</comment>
<dbReference type="InterPro" id="IPR015797">
    <property type="entry name" value="NUDIX_hydrolase-like_dom_sf"/>
</dbReference>
<comment type="subcellular location">
    <subcellularLocation>
        <location evidence="10">Cytoplasm</location>
    </subcellularLocation>
</comment>
<dbReference type="EC" id="5.3.3.2" evidence="3 10"/>
<comment type="catalytic activity">
    <reaction evidence="10">
        <text>isopentenyl diphosphate = dimethylallyl diphosphate</text>
        <dbReference type="Rhea" id="RHEA:23284"/>
        <dbReference type="ChEBI" id="CHEBI:57623"/>
        <dbReference type="ChEBI" id="CHEBI:128769"/>
        <dbReference type="EC" id="5.3.3.2"/>
    </reaction>
</comment>
<gene>
    <name evidence="10" type="primary">idi</name>
    <name evidence="13" type="ordered locus">Bfae_04480</name>
</gene>
<keyword evidence="5 10" id="KW-0479">Metal-binding</keyword>
<evidence type="ECO:0000256" key="2">
    <source>
        <dbReference type="ARBA" id="ARBA00007579"/>
    </source>
</evidence>
<dbReference type="GO" id="GO:0046872">
    <property type="term" value="F:metal ion binding"/>
    <property type="evidence" value="ECO:0007669"/>
    <property type="project" value="UniProtKB-KW"/>
</dbReference>
<dbReference type="EMBL" id="CP001643">
    <property type="protein sequence ID" value="ACU84321.1"/>
    <property type="molecule type" value="Genomic_DNA"/>
</dbReference>
<feature type="binding site" evidence="10">
    <location>
        <position position="40"/>
    </location>
    <ligand>
        <name>Mn(2+)</name>
        <dbReference type="ChEBI" id="CHEBI:29035"/>
    </ligand>
</feature>
<keyword evidence="14" id="KW-1185">Reference proteome</keyword>
<dbReference type="HAMAP" id="MF_00202">
    <property type="entry name" value="Idi"/>
    <property type="match status" value="1"/>
</dbReference>
<dbReference type="STRING" id="446465.Bfae_04480"/>
<evidence type="ECO:0000256" key="6">
    <source>
        <dbReference type="ARBA" id="ARBA00022842"/>
    </source>
</evidence>
<dbReference type="CDD" id="cd02885">
    <property type="entry name" value="NUDIX_IPP_Isomerase"/>
    <property type="match status" value="1"/>
</dbReference>
<protein>
    <recommendedName>
        <fullName evidence="3 10">Isopentenyl-diphosphate Delta-isomerase</fullName>
        <shortName evidence="10">IPP isomerase</shortName>
        <ecNumber evidence="3 10">5.3.3.2</ecNumber>
    </recommendedName>
    <alternativeName>
        <fullName evidence="10">IPP:DMAPP isomerase</fullName>
    </alternativeName>
    <alternativeName>
        <fullName evidence="10">Isopentenyl pyrophosphate isomerase</fullName>
    </alternativeName>
</protein>
<keyword evidence="4 10" id="KW-0963">Cytoplasm</keyword>
<evidence type="ECO:0000313" key="13">
    <source>
        <dbReference type="EMBL" id="ACU84321.1"/>
    </source>
</evidence>
<evidence type="ECO:0000256" key="11">
    <source>
        <dbReference type="PIRSR" id="PIRSR018427-1"/>
    </source>
</evidence>
<dbReference type="FunFam" id="3.90.79.10:FF:000009">
    <property type="entry name" value="Isopentenyl-diphosphate Delta-isomerase"/>
    <property type="match status" value="1"/>
</dbReference>
<keyword evidence="9 10" id="KW-0413">Isomerase</keyword>
<dbReference type="PIRSF" id="PIRSF018427">
    <property type="entry name" value="Isopntndiph_ism"/>
    <property type="match status" value="1"/>
</dbReference>
<sequence>MTDAADAAAGEDHVVLLCEDGSPCGLAPRATVHSATTPLHLAFSCHLRRPDGQVLLTRRALGKRTWPGVWTNSFCGHPRQGESFPEAIARHARHELGLEIRDVRSVLPDFRYRAVDASGIVENEVCPVFIATTDGAPAPNPEEVMDLRWVAPEEFTALVDLAPWTLSPWAVEQVPRMRGELTLTRSIHPPGPLPTAAGGS</sequence>
<name>C7MHB2_BRAFD</name>
<dbReference type="PANTHER" id="PTHR10885:SF0">
    <property type="entry name" value="ISOPENTENYL-DIPHOSPHATE DELTA-ISOMERASE"/>
    <property type="match status" value="1"/>
</dbReference>
<evidence type="ECO:0000256" key="5">
    <source>
        <dbReference type="ARBA" id="ARBA00022723"/>
    </source>
</evidence>
<feature type="binding site" evidence="10">
    <location>
        <position position="95"/>
    </location>
    <ligand>
        <name>Mg(2+)</name>
        <dbReference type="ChEBI" id="CHEBI:18420"/>
    </ligand>
</feature>
<dbReference type="SUPFAM" id="SSF55811">
    <property type="entry name" value="Nudix"/>
    <property type="match status" value="1"/>
</dbReference>
<reference evidence="13 14" key="1">
    <citation type="journal article" date="2009" name="Stand. Genomic Sci.">
        <title>Complete genome sequence of Brachybacterium faecium type strain (Schefferle 6-10).</title>
        <authorList>
            <person name="Lapidus A."/>
            <person name="Pukall R."/>
            <person name="Labuttii K."/>
            <person name="Copeland A."/>
            <person name="Del Rio T.G."/>
            <person name="Nolan M."/>
            <person name="Chen F."/>
            <person name="Lucas S."/>
            <person name="Tice H."/>
            <person name="Cheng J.F."/>
            <person name="Bruce D."/>
            <person name="Goodwin L."/>
            <person name="Pitluck S."/>
            <person name="Rohde M."/>
            <person name="Goker M."/>
            <person name="Pati A."/>
            <person name="Ivanova N."/>
            <person name="Mavrommatis K."/>
            <person name="Chen A."/>
            <person name="Palaniappan K."/>
            <person name="D'haeseleer P."/>
            <person name="Chain P."/>
            <person name="Bristow J."/>
            <person name="Eisen J.A."/>
            <person name="Markowitz V."/>
            <person name="Hugenholtz P."/>
            <person name="Kyrpides N.C."/>
            <person name="Klenk H.P."/>
        </authorList>
    </citation>
    <scope>NUCLEOTIDE SEQUENCE [LARGE SCALE GENOMIC DNA]</scope>
    <source>
        <strain evidence="14">ATCC 43885 / DSM 4810 / JCM 11609 / LMG 19847 / NBRC 14762 / NCIMB 9860 / 6-10</strain>
    </source>
</reference>
<comment type="cofactor">
    <cofactor evidence="10">
        <name>Mg(2+)</name>
        <dbReference type="ChEBI" id="CHEBI:18420"/>
    </cofactor>
    <text evidence="10">Binds 1 Mg(2+) ion per subunit. The magnesium ion binds only when substrate is bound.</text>
</comment>
<keyword evidence="8 10" id="KW-0414">Isoprene biosynthesis</keyword>
<feature type="active site" evidence="10 11">
    <location>
        <position position="75"/>
    </location>
</feature>
<feature type="active site" evidence="10 11">
    <location>
        <position position="124"/>
    </location>
</feature>
<dbReference type="PATRIC" id="fig|446465.5.peg.446"/>
<dbReference type="PROSITE" id="PS51462">
    <property type="entry name" value="NUDIX"/>
    <property type="match status" value="1"/>
</dbReference>
<dbReference type="Gene3D" id="3.90.79.10">
    <property type="entry name" value="Nucleoside Triphosphate Pyrophosphohydrolase"/>
    <property type="match status" value="1"/>
</dbReference>
<dbReference type="GO" id="GO:0004452">
    <property type="term" value="F:isopentenyl-diphosphate delta-isomerase activity"/>
    <property type="evidence" value="ECO:0007669"/>
    <property type="project" value="UniProtKB-UniRule"/>
</dbReference>
<organism evidence="13 14">
    <name type="scientific">Brachybacterium faecium (strain ATCC 43885 / DSM 4810 / JCM 11609 / LMG 19847 / NBRC 14762 / NCIMB 9860 / 6-10)</name>
    <dbReference type="NCBI Taxonomy" id="446465"/>
    <lineage>
        <taxon>Bacteria</taxon>
        <taxon>Bacillati</taxon>
        <taxon>Actinomycetota</taxon>
        <taxon>Actinomycetes</taxon>
        <taxon>Micrococcales</taxon>
        <taxon>Dermabacteraceae</taxon>
        <taxon>Brachybacterium</taxon>
    </lineage>
</organism>
<dbReference type="Proteomes" id="UP000001919">
    <property type="component" value="Chromosome"/>
</dbReference>
<comment type="cofactor">
    <cofactor evidence="10">
        <name>Mn(2+)</name>
        <dbReference type="ChEBI" id="CHEBI:29035"/>
    </cofactor>
    <text evidence="10">Binds 1 Mn(2+) ion per subunit.</text>
</comment>
<feature type="domain" description="Nudix hydrolase" evidence="12">
    <location>
        <begin position="38"/>
        <end position="172"/>
    </location>
</feature>
<evidence type="ECO:0000256" key="1">
    <source>
        <dbReference type="ARBA" id="ARBA00004826"/>
    </source>
</evidence>
<keyword evidence="7 10" id="KW-0464">Manganese</keyword>
<feature type="binding site" evidence="10">
    <location>
        <position position="124"/>
    </location>
    <ligand>
        <name>Mn(2+)</name>
        <dbReference type="ChEBI" id="CHEBI:29035"/>
    </ligand>
</feature>
<dbReference type="GO" id="GO:0005737">
    <property type="term" value="C:cytoplasm"/>
    <property type="evidence" value="ECO:0007669"/>
    <property type="project" value="UniProtKB-SubCell"/>
</dbReference>
<comment type="function">
    <text evidence="10">Catalyzes the 1,3-allylic rearrangement of the homoallylic substrate isopentenyl (IPP) to its highly electrophilic allylic isomer, dimethylallyl diphosphate (DMAPP).</text>
</comment>
<feature type="binding site" evidence="10">
    <location>
        <position position="77"/>
    </location>
    <ligand>
        <name>Mn(2+)</name>
        <dbReference type="ChEBI" id="CHEBI:29035"/>
    </ligand>
</feature>
<dbReference type="AlphaFoldDB" id="C7MHB2"/>
<feature type="binding site" evidence="10">
    <location>
        <position position="122"/>
    </location>
    <ligand>
        <name>Mn(2+)</name>
        <dbReference type="ChEBI" id="CHEBI:29035"/>
    </ligand>
</feature>
<dbReference type="GO" id="GO:0050992">
    <property type="term" value="P:dimethylallyl diphosphate biosynthetic process"/>
    <property type="evidence" value="ECO:0007669"/>
    <property type="project" value="UniProtKB-UniRule"/>
</dbReference>
<evidence type="ECO:0000256" key="10">
    <source>
        <dbReference type="HAMAP-Rule" id="MF_00202"/>
    </source>
</evidence>
<dbReference type="eggNOG" id="COG1443">
    <property type="taxonomic scope" value="Bacteria"/>
</dbReference>
<proteinExistence type="inferred from homology"/>
<dbReference type="KEGG" id="bfa:Bfae_04480"/>
<accession>C7MHB2</accession>
<feature type="binding site" evidence="10">
    <location>
        <position position="33"/>
    </location>
    <ligand>
        <name>Mn(2+)</name>
        <dbReference type="ChEBI" id="CHEBI:29035"/>
    </ligand>
</feature>
<evidence type="ECO:0000313" key="14">
    <source>
        <dbReference type="Proteomes" id="UP000001919"/>
    </source>
</evidence>
<dbReference type="InterPro" id="IPR011876">
    <property type="entry name" value="IsopentenylPP_isomerase_typ1"/>
</dbReference>
<dbReference type="NCBIfam" id="TIGR02150">
    <property type="entry name" value="IPP_isom_1"/>
    <property type="match status" value="1"/>
</dbReference>
<evidence type="ECO:0000256" key="4">
    <source>
        <dbReference type="ARBA" id="ARBA00022490"/>
    </source>
</evidence>
<dbReference type="InterPro" id="IPR000086">
    <property type="entry name" value="NUDIX_hydrolase_dom"/>
</dbReference>
<comment type="pathway">
    <text evidence="1 10">Isoprenoid biosynthesis; dimethylallyl diphosphate biosynthesis; dimethylallyl diphosphate from isopentenyl diphosphate: step 1/1.</text>
</comment>
<dbReference type="OrthoDB" id="9809458at2"/>
<dbReference type="InterPro" id="IPR056375">
    <property type="entry name" value="Idi_bact"/>
</dbReference>
<dbReference type="PANTHER" id="PTHR10885">
    <property type="entry name" value="ISOPENTENYL-DIPHOSPHATE DELTA-ISOMERASE"/>
    <property type="match status" value="1"/>
</dbReference>
<dbReference type="GO" id="GO:0008299">
    <property type="term" value="P:isoprenoid biosynthetic process"/>
    <property type="evidence" value="ECO:0007669"/>
    <property type="project" value="UniProtKB-UniRule"/>
</dbReference>
<dbReference type="NCBIfam" id="NF002995">
    <property type="entry name" value="PRK03759.1"/>
    <property type="match status" value="1"/>
</dbReference>
<dbReference type="Pfam" id="PF00293">
    <property type="entry name" value="NUDIX"/>
    <property type="match status" value="1"/>
</dbReference>
<evidence type="ECO:0000256" key="8">
    <source>
        <dbReference type="ARBA" id="ARBA00023229"/>
    </source>
</evidence>
<evidence type="ECO:0000256" key="3">
    <source>
        <dbReference type="ARBA" id="ARBA00012057"/>
    </source>
</evidence>
<evidence type="ECO:0000256" key="9">
    <source>
        <dbReference type="ARBA" id="ARBA00023235"/>
    </source>
</evidence>